<evidence type="ECO:0000313" key="1">
    <source>
        <dbReference type="EMBL" id="JAH59531.1"/>
    </source>
</evidence>
<protein>
    <submittedName>
        <fullName evidence="1">Uncharacterized protein</fullName>
    </submittedName>
</protein>
<reference evidence="1" key="1">
    <citation type="submission" date="2014-11" db="EMBL/GenBank/DDBJ databases">
        <authorList>
            <person name="Amaro Gonzalez C."/>
        </authorList>
    </citation>
    <scope>NUCLEOTIDE SEQUENCE</scope>
</reference>
<accession>A0A0E9U158</accession>
<dbReference type="EMBL" id="GBXM01049046">
    <property type="protein sequence ID" value="JAH59531.1"/>
    <property type="molecule type" value="Transcribed_RNA"/>
</dbReference>
<proteinExistence type="predicted"/>
<reference evidence="1" key="2">
    <citation type="journal article" date="2015" name="Fish Shellfish Immunol.">
        <title>Early steps in the European eel (Anguilla anguilla)-Vibrio vulnificus interaction in the gills: Role of the RtxA13 toxin.</title>
        <authorList>
            <person name="Callol A."/>
            <person name="Pajuelo D."/>
            <person name="Ebbesson L."/>
            <person name="Teles M."/>
            <person name="MacKenzie S."/>
            <person name="Amaro C."/>
        </authorList>
    </citation>
    <scope>NUCLEOTIDE SEQUENCE</scope>
</reference>
<dbReference type="AlphaFoldDB" id="A0A0E9U158"/>
<organism evidence="1">
    <name type="scientific">Anguilla anguilla</name>
    <name type="common">European freshwater eel</name>
    <name type="synonym">Muraena anguilla</name>
    <dbReference type="NCBI Taxonomy" id="7936"/>
    <lineage>
        <taxon>Eukaryota</taxon>
        <taxon>Metazoa</taxon>
        <taxon>Chordata</taxon>
        <taxon>Craniata</taxon>
        <taxon>Vertebrata</taxon>
        <taxon>Euteleostomi</taxon>
        <taxon>Actinopterygii</taxon>
        <taxon>Neopterygii</taxon>
        <taxon>Teleostei</taxon>
        <taxon>Anguilliformes</taxon>
        <taxon>Anguillidae</taxon>
        <taxon>Anguilla</taxon>
    </lineage>
</organism>
<sequence length="38" mass="4496">MTFPNFYRENMANMKLTEKINFHCPVHMLYASVLLGSF</sequence>
<name>A0A0E9U158_ANGAN</name>